<accession>A0A8S1THK2</accession>
<dbReference type="Proteomes" id="UP000689195">
    <property type="component" value="Unassembled WGS sequence"/>
</dbReference>
<evidence type="ECO:0000256" key="3">
    <source>
        <dbReference type="PROSITE-ProRule" id="PRU00339"/>
    </source>
</evidence>
<comment type="caution">
    <text evidence="5">The sequence shown here is derived from an EMBL/GenBank/DDBJ whole genome shotgun (WGS) entry which is preliminary data.</text>
</comment>
<evidence type="ECO:0008006" key="7">
    <source>
        <dbReference type="Google" id="ProtNLM"/>
    </source>
</evidence>
<keyword evidence="6" id="KW-1185">Reference proteome</keyword>
<feature type="repeat" description="TPR" evidence="3">
    <location>
        <begin position="132"/>
        <end position="165"/>
    </location>
</feature>
<feature type="coiled-coil region" evidence="4">
    <location>
        <begin position="77"/>
        <end position="104"/>
    </location>
</feature>
<evidence type="ECO:0000256" key="1">
    <source>
        <dbReference type="ARBA" id="ARBA00022737"/>
    </source>
</evidence>
<evidence type="ECO:0000256" key="4">
    <source>
        <dbReference type="SAM" id="Coils"/>
    </source>
</evidence>
<evidence type="ECO:0000313" key="5">
    <source>
        <dbReference type="EMBL" id="CAD8153631.1"/>
    </source>
</evidence>
<proteinExistence type="predicted"/>
<keyword evidence="2 3" id="KW-0802">TPR repeat</keyword>
<protein>
    <recommendedName>
        <fullName evidence="7">Tetratricopeptide repeat protein</fullName>
    </recommendedName>
</protein>
<dbReference type="SMART" id="SM00028">
    <property type="entry name" value="TPR"/>
    <property type="match status" value="6"/>
</dbReference>
<dbReference type="Pfam" id="PF00515">
    <property type="entry name" value="TPR_1"/>
    <property type="match status" value="3"/>
</dbReference>
<dbReference type="PANTHER" id="PTHR44943">
    <property type="entry name" value="CELLULOSE SYNTHASE OPERON PROTEIN C"/>
    <property type="match status" value="1"/>
</dbReference>
<dbReference type="PROSITE" id="PS50293">
    <property type="entry name" value="TPR_REGION"/>
    <property type="match status" value="2"/>
</dbReference>
<dbReference type="PROSITE" id="PS50005">
    <property type="entry name" value="TPR"/>
    <property type="match status" value="5"/>
</dbReference>
<dbReference type="OrthoDB" id="310386at2759"/>
<feature type="repeat" description="TPR" evidence="3">
    <location>
        <begin position="98"/>
        <end position="131"/>
    </location>
</feature>
<organism evidence="5 6">
    <name type="scientific">Paramecium pentaurelia</name>
    <dbReference type="NCBI Taxonomy" id="43138"/>
    <lineage>
        <taxon>Eukaryota</taxon>
        <taxon>Sar</taxon>
        <taxon>Alveolata</taxon>
        <taxon>Ciliophora</taxon>
        <taxon>Intramacronucleata</taxon>
        <taxon>Oligohymenophorea</taxon>
        <taxon>Peniculida</taxon>
        <taxon>Parameciidae</taxon>
        <taxon>Paramecium</taxon>
    </lineage>
</organism>
<evidence type="ECO:0000313" key="6">
    <source>
        <dbReference type="Proteomes" id="UP000689195"/>
    </source>
</evidence>
<feature type="repeat" description="TPR" evidence="3">
    <location>
        <begin position="200"/>
        <end position="233"/>
    </location>
</feature>
<keyword evidence="1" id="KW-0677">Repeat</keyword>
<name>A0A8S1THK2_9CILI</name>
<feature type="repeat" description="TPR" evidence="3">
    <location>
        <begin position="234"/>
        <end position="267"/>
    </location>
</feature>
<sequence>MEQDITILDKMKQQLQNKEYLNFKAQIKIIKRFYSKEKENQIQQQIIQLNNILQAIKNMVIELTKSSDYIISGDQDLIKIEEINQESEEQKENNIKEAKRLLDQGLALRKLNKCQEAIEQYDKAISINPKYDKAWNNKGFALYSLNKCQEAIECYDKAISINPKYDAAWNNKGLALRKLNKYQEAIECYDKAISINPKNDNAWNNKGFALRKLNKYQEAIECYDKAISINPKHDKAWSQKGYALHQLQKYNDAISCYDQALSININSLRLQRKADSLFELGKKSEAKQLYLSALEKGSNDKNYIQRQLSKL</sequence>
<keyword evidence="4" id="KW-0175">Coiled coil</keyword>
<feature type="repeat" description="TPR" evidence="3">
    <location>
        <begin position="166"/>
        <end position="199"/>
    </location>
</feature>
<dbReference type="AlphaFoldDB" id="A0A8S1THK2"/>
<dbReference type="EMBL" id="CAJJDO010000024">
    <property type="protein sequence ID" value="CAD8153631.1"/>
    <property type="molecule type" value="Genomic_DNA"/>
</dbReference>
<evidence type="ECO:0000256" key="2">
    <source>
        <dbReference type="ARBA" id="ARBA00022803"/>
    </source>
</evidence>
<dbReference type="Pfam" id="PF13414">
    <property type="entry name" value="TPR_11"/>
    <property type="match status" value="1"/>
</dbReference>
<reference evidence="5" key="1">
    <citation type="submission" date="2021-01" db="EMBL/GenBank/DDBJ databases">
        <authorList>
            <consortium name="Genoscope - CEA"/>
            <person name="William W."/>
        </authorList>
    </citation>
    <scope>NUCLEOTIDE SEQUENCE</scope>
</reference>
<dbReference type="PANTHER" id="PTHR44943:SF4">
    <property type="entry name" value="TPR REPEAT-CONTAINING PROTEIN MJ0798"/>
    <property type="match status" value="1"/>
</dbReference>
<dbReference type="InterPro" id="IPR051685">
    <property type="entry name" value="Ycf3/AcsC/BcsC/TPR_MFPF"/>
</dbReference>
<dbReference type="InterPro" id="IPR019734">
    <property type="entry name" value="TPR_rpt"/>
</dbReference>
<gene>
    <name evidence="5" type="ORF">PPENT_87.1.T0240322</name>
</gene>